<comment type="caution">
    <text evidence="1">The sequence shown here is derived from an EMBL/GenBank/DDBJ whole genome shotgun (WGS) entry which is preliminary data.</text>
</comment>
<dbReference type="AlphaFoldDB" id="A0A443NBT5"/>
<reference evidence="1 2" key="1">
    <citation type="journal article" date="2019" name="Nat. Plants">
        <title>Stout camphor tree genome fills gaps in understanding of flowering plant genome evolution.</title>
        <authorList>
            <person name="Chaw S.M."/>
            <person name="Liu Y.C."/>
            <person name="Wu Y.W."/>
            <person name="Wang H.Y."/>
            <person name="Lin C.I."/>
            <person name="Wu C.S."/>
            <person name="Ke H.M."/>
            <person name="Chang L.Y."/>
            <person name="Hsu C.Y."/>
            <person name="Yang H.T."/>
            <person name="Sudianto E."/>
            <person name="Hsu M.H."/>
            <person name="Wu K.P."/>
            <person name="Wang L.N."/>
            <person name="Leebens-Mack J.H."/>
            <person name="Tsai I.J."/>
        </authorList>
    </citation>
    <scope>NUCLEOTIDE SEQUENCE [LARGE SCALE GENOMIC DNA]</scope>
    <source>
        <strain evidence="2">cv. Chaw 1501</strain>
        <tissue evidence="1">Young leaves</tissue>
    </source>
</reference>
<evidence type="ECO:0000313" key="1">
    <source>
        <dbReference type="EMBL" id="RWR75977.1"/>
    </source>
</evidence>
<name>A0A443NBT5_9MAGN</name>
<dbReference type="Proteomes" id="UP000283530">
    <property type="component" value="Unassembled WGS sequence"/>
</dbReference>
<accession>A0A443NBT5</accession>
<sequence>MKIRFLRRNINVAKHPHFSFSVSRLQKPCFRSKSPLSSFSLSAPLVLPLRSLLSRSLCDSLTLALSALSLSLLFSHCRALSLARSLSRALSLSRSISLLSRSALSLSLALSICSFSLSLCCLSLSRSALLSLSLSLSPSPSPAVAPFSLVCNPSLLAHDFCSHLRYGQELDTTLSEPI</sequence>
<proteinExistence type="predicted"/>
<protein>
    <submittedName>
        <fullName evidence="1">Uncharacterized protein</fullName>
    </submittedName>
</protein>
<keyword evidence="2" id="KW-1185">Reference proteome</keyword>
<dbReference type="EMBL" id="QPKB01000002">
    <property type="protein sequence ID" value="RWR75977.1"/>
    <property type="molecule type" value="Genomic_DNA"/>
</dbReference>
<evidence type="ECO:0000313" key="2">
    <source>
        <dbReference type="Proteomes" id="UP000283530"/>
    </source>
</evidence>
<gene>
    <name evidence="1" type="ORF">CKAN_00438500</name>
</gene>
<organism evidence="1 2">
    <name type="scientific">Cinnamomum micranthum f. kanehirae</name>
    <dbReference type="NCBI Taxonomy" id="337451"/>
    <lineage>
        <taxon>Eukaryota</taxon>
        <taxon>Viridiplantae</taxon>
        <taxon>Streptophyta</taxon>
        <taxon>Embryophyta</taxon>
        <taxon>Tracheophyta</taxon>
        <taxon>Spermatophyta</taxon>
        <taxon>Magnoliopsida</taxon>
        <taxon>Magnoliidae</taxon>
        <taxon>Laurales</taxon>
        <taxon>Lauraceae</taxon>
        <taxon>Cinnamomum</taxon>
    </lineage>
</organism>